<comment type="similarity">
    <text evidence="1">Belongs to the SorC transcriptional regulatory family.</text>
</comment>
<proteinExistence type="inferred from homology"/>
<dbReference type="InterPro" id="IPR037171">
    <property type="entry name" value="NagB/RpiA_transferase-like"/>
</dbReference>
<name>A0A839R2Y4_9MICO</name>
<dbReference type="Pfam" id="PF04198">
    <property type="entry name" value="Sugar-bind"/>
    <property type="match status" value="1"/>
</dbReference>
<dbReference type="Gene3D" id="1.10.10.60">
    <property type="entry name" value="Homeodomain-like"/>
    <property type="match status" value="1"/>
</dbReference>
<keyword evidence="7" id="KW-1185">Reference proteome</keyword>
<sequence>MLETRYDLRALLRAATLYYEHSLTQADIAKDMGVSRPLISKYLAEARRIGLVRIEIVDPFARDKAPLELKLATVLGLAHVRIFMGEDSDLEMRGLAAELAAELRELALPPKSVVLLSSGQTMYSVVLTDLFPKLPGVTLVPSVGGQREMEPWFQTNEIVGMMARRTGATAVPIYAPAMPSRSLMRTLLKEPDFQEVQALWGRADAALLAIGAPLRARDSVTSVIPVENPMFDHAVGDVSLNFFDHEGRILEFPGSDHLVHTGADTLRRVPKRIGIARGEIKATSILAAARNGLINCLITDARTARAVIDVAGDDA</sequence>
<evidence type="ECO:0000256" key="1">
    <source>
        <dbReference type="ARBA" id="ARBA00010466"/>
    </source>
</evidence>
<dbReference type="Proteomes" id="UP000568050">
    <property type="component" value="Unassembled WGS sequence"/>
</dbReference>
<gene>
    <name evidence="6" type="ORF">FHX50_001883</name>
</gene>
<dbReference type="GO" id="GO:0003677">
    <property type="term" value="F:DNA binding"/>
    <property type="evidence" value="ECO:0007669"/>
    <property type="project" value="UniProtKB-KW"/>
</dbReference>
<protein>
    <submittedName>
        <fullName evidence="6">DNA-binding transcriptional regulator LsrR (DeoR family)</fullName>
    </submittedName>
</protein>
<dbReference type="Gene3D" id="3.40.50.1360">
    <property type="match status" value="1"/>
</dbReference>
<dbReference type="SUPFAM" id="SSF100950">
    <property type="entry name" value="NagB/RpiA/CoA transferase-like"/>
    <property type="match status" value="1"/>
</dbReference>
<organism evidence="6 7">
    <name type="scientific">Helcobacillus massiliensis</name>
    <dbReference type="NCBI Taxonomy" id="521392"/>
    <lineage>
        <taxon>Bacteria</taxon>
        <taxon>Bacillati</taxon>
        <taxon>Actinomycetota</taxon>
        <taxon>Actinomycetes</taxon>
        <taxon>Micrococcales</taxon>
        <taxon>Dermabacteraceae</taxon>
        <taxon>Helcobacillus</taxon>
    </lineage>
</organism>
<dbReference type="PANTHER" id="PTHR34294">
    <property type="entry name" value="TRANSCRIPTIONAL REGULATOR-RELATED"/>
    <property type="match status" value="1"/>
</dbReference>
<dbReference type="InterPro" id="IPR007324">
    <property type="entry name" value="Sugar-bd_dom_put"/>
</dbReference>
<dbReference type="RefSeq" id="WP_183376890.1">
    <property type="nucleotide sequence ID" value="NZ_CBCSFZ010000020.1"/>
</dbReference>
<evidence type="ECO:0000313" key="7">
    <source>
        <dbReference type="Proteomes" id="UP000568050"/>
    </source>
</evidence>
<dbReference type="AlphaFoldDB" id="A0A839R2Y4"/>
<dbReference type="GO" id="GO:0030246">
    <property type="term" value="F:carbohydrate binding"/>
    <property type="evidence" value="ECO:0007669"/>
    <property type="project" value="InterPro"/>
</dbReference>
<evidence type="ECO:0000256" key="3">
    <source>
        <dbReference type="ARBA" id="ARBA00023125"/>
    </source>
</evidence>
<keyword evidence="2" id="KW-0805">Transcription regulation</keyword>
<evidence type="ECO:0000313" key="6">
    <source>
        <dbReference type="EMBL" id="MBB3023586.1"/>
    </source>
</evidence>
<dbReference type="EMBL" id="JACHWP010000007">
    <property type="protein sequence ID" value="MBB3023586.1"/>
    <property type="molecule type" value="Genomic_DNA"/>
</dbReference>
<keyword evidence="4" id="KW-0804">Transcription</keyword>
<dbReference type="PANTHER" id="PTHR34294:SF1">
    <property type="entry name" value="TRANSCRIPTIONAL REGULATOR LSRR"/>
    <property type="match status" value="1"/>
</dbReference>
<dbReference type="InterPro" id="IPR001387">
    <property type="entry name" value="Cro/C1-type_HTH"/>
</dbReference>
<reference evidence="6 7" key="1">
    <citation type="submission" date="2020-08" db="EMBL/GenBank/DDBJ databases">
        <title>Sequencing the genomes of 1000 actinobacteria strains.</title>
        <authorList>
            <person name="Klenk H.-P."/>
        </authorList>
    </citation>
    <scope>NUCLEOTIDE SEQUENCE [LARGE SCALE GENOMIC DNA]</scope>
    <source>
        <strain evidence="6 7">DSM 23040</strain>
    </source>
</reference>
<evidence type="ECO:0000256" key="4">
    <source>
        <dbReference type="ARBA" id="ARBA00023163"/>
    </source>
</evidence>
<keyword evidence="3 6" id="KW-0238">DNA-binding</keyword>
<evidence type="ECO:0000256" key="2">
    <source>
        <dbReference type="ARBA" id="ARBA00023015"/>
    </source>
</evidence>
<comment type="caution">
    <text evidence="6">The sequence shown here is derived from an EMBL/GenBank/DDBJ whole genome shotgun (WGS) entry which is preliminary data.</text>
</comment>
<feature type="domain" description="Sugar-binding" evidence="5">
    <location>
        <begin position="65"/>
        <end position="308"/>
    </location>
</feature>
<dbReference type="CDD" id="cd00093">
    <property type="entry name" value="HTH_XRE"/>
    <property type="match status" value="1"/>
</dbReference>
<evidence type="ECO:0000259" key="5">
    <source>
        <dbReference type="Pfam" id="PF04198"/>
    </source>
</evidence>
<accession>A0A839R2Y4</accession>
<dbReference type="InterPro" id="IPR051054">
    <property type="entry name" value="SorC_transcr_regulators"/>
</dbReference>